<dbReference type="Gene3D" id="1.20.1440.60">
    <property type="entry name" value="23S rRNA-intervening sequence"/>
    <property type="match status" value="1"/>
</dbReference>
<evidence type="ECO:0000313" key="1">
    <source>
        <dbReference type="EMBL" id="TSC92511.1"/>
    </source>
</evidence>
<evidence type="ECO:0008006" key="3">
    <source>
        <dbReference type="Google" id="ProtNLM"/>
    </source>
</evidence>
<sequence length="179" mass="20634">MSIFEKAPYRKSAFRVKKPIRSFRDLEVYQRASQCATEILTKVIPMLDEGKSPIRDKMVEVALRIPEAIAEAHSRRFEAKDEFNILETALECCNKAVVYLEQARDIYLRDTEGTALCEDLIKRYILLRRKTFNLLKAWQKFGGYSRADRVKIGVVSGARNDTNFETGTRNDTNFPDSQS</sequence>
<dbReference type="Proteomes" id="UP000315689">
    <property type="component" value="Unassembled WGS sequence"/>
</dbReference>
<dbReference type="InterPro" id="IPR036583">
    <property type="entry name" value="23S_rRNA_IVS_sf"/>
</dbReference>
<accession>A0A554LI21</accession>
<gene>
    <name evidence="1" type="ORF">CEN89_648</name>
</gene>
<dbReference type="AlphaFoldDB" id="A0A554LI21"/>
<proteinExistence type="predicted"/>
<organism evidence="1 2">
    <name type="scientific">Candidatus Berkelbacteria bacterium Licking1014_7</name>
    <dbReference type="NCBI Taxonomy" id="2017147"/>
    <lineage>
        <taxon>Bacteria</taxon>
        <taxon>Candidatus Berkelbacteria</taxon>
    </lineage>
</organism>
<evidence type="ECO:0000313" key="2">
    <source>
        <dbReference type="Proteomes" id="UP000315689"/>
    </source>
</evidence>
<protein>
    <recommendedName>
        <fullName evidence="3">Four helix bundle protein</fullName>
    </recommendedName>
</protein>
<name>A0A554LI21_9BACT</name>
<comment type="caution">
    <text evidence="1">The sequence shown here is derived from an EMBL/GenBank/DDBJ whole genome shotgun (WGS) entry which is preliminary data.</text>
</comment>
<dbReference type="SUPFAM" id="SSF158446">
    <property type="entry name" value="IVS-encoded protein-like"/>
    <property type="match status" value="1"/>
</dbReference>
<reference evidence="1 2" key="1">
    <citation type="submission" date="2017-07" db="EMBL/GenBank/DDBJ databases">
        <title>Mechanisms for carbon and nitrogen cycling indicate functional differentiation within the Candidate Phyla Radiation.</title>
        <authorList>
            <person name="Danczak R.E."/>
            <person name="Johnston M.D."/>
            <person name="Kenah C."/>
            <person name="Slattery M."/>
            <person name="Wrighton K.C."/>
            <person name="Wilkins M.J."/>
        </authorList>
    </citation>
    <scope>NUCLEOTIDE SEQUENCE [LARGE SCALE GENOMIC DNA]</scope>
    <source>
        <strain evidence="1">Licking1014_7</strain>
    </source>
</reference>
<dbReference type="EMBL" id="VMGK01000023">
    <property type="protein sequence ID" value="TSC92511.1"/>
    <property type="molecule type" value="Genomic_DNA"/>
</dbReference>